<organism evidence="1 2">
    <name type="scientific">Ideonella lacteola</name>
    <dbReference type="NCBI Taxonomy" id="2984193"/>
    <lineage>
        <taxon>Bacteria</taxon>
        <taxon>Pseudomonadati</taxon>
        <taxon>Pseudomonadota</taxon>
        <taxon>Betaproteobacteria</taxon>
        <taxon>Burkholderiales</taxon>
        <taxon>Sphaerotilaceae</taxon>
        <taxon>Ideonella</taxon>
    </lineage>
</organism>
<comment type="caution">
    <text evidence="1">The sequence shown here is derived from an EMBL/GenBank/DDBJ whole genome shotgun (WGS) entry which is preliminary data.</text>
</comment>
<protein>
    <submittedName>
        <fullName evidence="1">Uncharacterized protein</fullName>
    </submittedName>
</protein>
<dbReference type="Proteomes" id="UP001371218">
    <property type="component" value="Unassembled WGS sequence"/>
</dbReference>
<name>A0ABU9C0B4_9BURK</name>
<sequence length="55" mass="6577">MPIKDKGICAEEVDRLFERMDRREAADIHAQQLETSSLMREQIKIIVEQYDNRTR</sequence>
<dbReference type="EMBL" id="JBBUTG010000026">
    <property type="protein sequence ID" value="MEK8034280.1"/>
    <property type="molecule type" value="Genomic_DNA"/>
</dbReference>
<evidence type="ECO:0000313" key="1">
    <source>
        <dbReference type="EMBL" id="MEK8034280.1"/>
    </source>
</evidence>
<proteinExistence type="predicted"/>
<reference evidence="1 2" key="1">
    <citation type="submission" date="2024-04" db="EMBL/GenBank/DDBJ databases">
        <title>Novel species of the genus Ideonella isolated from streams.</title>
        <authorList>
            <person name="Lu H."/>
        </authorList>
    </citation>
    <scope>NUCLEOTIDE SEQUENCE [LARGE SCALE GENOMIC DNA]</scope>
    <source>
        <strain evidence="1 2">DXS29W</strain>
    </source>
</reference>
<keyword evidence="2" id="KW-1185">Reference proteome</keyword>
<gene>
    <name evidence="1" type="ORF">AACH06_25925</name>
</gene>
<accession>A0ABU9C0B4</accession>
<evidence type="ECO:0000313" key="2">
    <source>
        <dbReference type="Proteomes" id="UP001371218"/>
    </source>
</evidence>
<dbReference type="RefSeq" id="WP_341428707.1">
    <property type="nucleotide sequence ID" value="NZ_JBBUTG010000026.1"/>
</dbReference>